<dbReference type="OrthoDB" id="2321848at2"/>
<accession>A0A0R1Y8I6</accession>
<evidence type="ECO:0000259" key="1">
    <source>
        <dbReference type="Pfam" id="PF15919"/>
    </source>
</evidence>
<proteinExistence type="predicted"/>
<dbReference type="SUPFAM" id="SSF143100">
    <property type="entry name" value="TTHA1013/TTHA0281-like"/>
    <property type="match status" value="1"/>
</dbReference>
<protein>
    <recommendedName>
        <fullName evidence="1">HicB-like antitoxin of toxin-antitoxin system domain-containing protein</fullName>
    </recommendedName>
</protein>
<comment type="caution">
    <text evidence="2">The sequence shown here is derived from an EMBL/GenBank/DDBJ whole genome shotgun (WGS) entry which is preliminary data.</text>
</comment>
<dbReference type="EMBL" id="AZGI01000051">
    <property type="protein sequence ID" value="KRM38165.1"/>
    <property type="molecule type" value="Genomic_DNA"/>
</dbReference>
<dbReference type="InterPro" id="IPR051404">
    <property type="entry name" value="TA_system_antitoxin"/>
</dbReference>
<evidence type="ECO:0000313" key="3">
    <source>
        <dbReference type="Proteomes" id="UP000051223"/>
    </source>
</evidence>
<feature type="domain" description="HicB-like antitoxin of toxin-antitoxin system" evidence="1">
    <location>
        <begin position="7"/>
        <end position="106"/>
    </location>
</feature>
<keyword evidence="3" id="KW-1185">Reference proteome</keyword>
<reference evidence="2 3" key="1">
    <citation type="journal article" date="2015" name="Genome Announc.">
        <title>Expanding the biotechnology potential of lactobacilli through comparative genomics of 213 strains and associated genera.</title>
        <authorList>
            <person name="Sun Z."/>
            <person name="Harris H.M."/>
            <person name="McCann A."/>
            <person name="Guo C."/>
            <person name="Argimon S."/>
            <person name="Zhang W."/>
            <person name="Yang X."/>
            <person name="Jeffery I.B."/>
            <person name="Cooney J.C."/>
            <person name="Kagawa T.F."/>
            <person name="Liu W."/>
            <person name="Song Y."/>
            <person name="Salvetti E."/>
            <person name="Wrobel A."/>
            <person name="Rasinkangas P."/>
            <person name="Parkhill J."/>
            <person name="Rea M.C."/>
            <person name="O'Sullivan O."/>
            <person name="Ritari J."/>
            <person name="Douillard F.P."/>
            <person name="Paul Ross R."/>
            <person name="Yang R."/>
            <person name="Briner A.E."/>
            <person name="Felis G.E."/>
            <person name="de Vos W.M."/>
            <person name="Barrangou R."/>
            <person name="Klaenhammer T.R."/>
            <person name="Caufield P.W."/>
            <person name="Cui Y."/>
            <person name="Zhang H."/>
            <person name="O'Toole P.W."/>
        </authorList>
    </citation>
    <scope>NUCLEOTIDE SEQUENCE [LARGE SCALE GENOMIC DNA]</scope>
    <source>
        <strain evidence="2 3">DSM 5661</strain>
    </source>
</reference>
<dbReference type="PANTHER" id="PTHR34504:SF2">
    <property type="entry name" value="UPF0150 PROTEIN SSL0259"/>
    <property type="match status" value="1"/>
</dbReference>
<dbReference type="Proteomes" id="UP000051223">
    <property type="component" value="Unassembled WGS sequence"/>
</dbReference>
<dbReference type="RefSeq" id="WP_035438384.1">
    <property type="nucleotide sequence ID" value="NZ_AZGI01000051.1"/>
</dbReference>
<dbReference type="InterPro" id="IPR035069">
    <property type="entry name" value="TTHA1013/TTHA0281-like"/>
</dbReference>
<evidence type="ECO:0000313" key="2">
    <source>
        <dbReference type="EMBL" id="KRM38165.1"/>
    </source>
</evidence>
<dbReference type="PATRIC" id="fig|1423754.3.peg.1444"/>
<dbReference type="AlphaFoldDB" id="A0A0R1Y8I6"/>
<dbReference type="Gene3D" id="3.30.160.250">
    <property type="match status" value="1"/>
</dbReference>
<organism evidence="2 3">
    <name type="scientific">Lactobacillus hamsteri DSM 5661 = JCM 6256</name>
    <dbReference type="NCBI Taxonomy" id="1423754"/>
    <lineage>
        <taxon>Bacteria</taxon>
        <taxon>Bacillati</taxon>
        <taxon>Bacillota</taxon>
        <taxon>Bacilli</taxon>
        <taxon>Lactobacillales</taxon>
        <taxon>Lactobacillaceae</taxon>
        <taxon>Lactobacillus</taxon>
    </lineage>
</organism>
<dbReference type="STRING" id="1423754.FC39_GL001405"/>
<gene>
    <name evidence="2" type="ORF">FC39_GL001405</name>
</gene>
<sequence length="131" mass="14915">MKKTTFYPIIIEECNDEDGHYYVATSPNIKGMVTDGETFEETAHNAEDAIETVIDGDQKIPKPEDPSNWELSDSQHVVYIPVDLTNYLKKHSKMVRKSITVPEYLADWAKENKINVSRVASDALRGLQEKE</sequence>
<dbReference type="InterPro" id="IPR031807">
    <property type="entry name" value="HicB-like"/>
</dbReference>
<name>A0A0R1Y8I6_9LACO</name>
<dbReference type="PANTHER" id="PTHR34504">
    <property type="entry name" value="ANTITOXIN HICB"/>
    <property type="match status" value="1"/>
</dbReference>
<dbReference type="Pfam" id="PF15919">
    <property type="entry name" value="HicB_lk_antitox"/>
    <property type="match status" value="1"/>
</dbReference>
<dbReference type="eggNOG" id="COG1598">
    <property type="taxonomic scope" value="Bacteria"/>
</dbReference>